<dbReference type="SUPFAM" id="SSF53448">
    <property type="entry name" value="Nucleotide-diphospho-sugar transferases"/>
    <property type="match status" value="1"/>
</dbReference>
<dbReference type="AlphaFoldDB" id="A0A378U2Y9"/>
<dbReference type="GO" id="GO:0050501">
    <property type="term" value="F:hyaluronan synthase activity"/>
    <property type="evidence" value="ECO:0007669"/>
    <property type="project" value="UniProtKB-EC"/>
</dbReference>
<gene>
    <name evidence="2" type="primary">hyaD</name>
    <name evidence="2" type="ORF">NCTC10660_02067</name>
</gene>
<dbReference type="PANTHER" id="PTHR43685">
    <property type="entry name" value="GLYCOSYLTRANSFERASE"/>
    <property type="match status" value="1"/>
</dbReference>
<dbReference type="EC" id="2.4.1.212" evidence="2"/>
<dbReference type="PANTHER" id="PTHR43685:SF2">
    <property type="entry name" value="GLYCOSYLTRANSFERASE 2-LIKE DOMAIN-CONTAINING PROTEIN"/>
    <property type="match status" value="1"/>
</dbReference>
<keyword evidence="2" id="KW-0328">Glycosyltransferase</keyword>
<dbReference type="EMBL" id="UGQW01000002">
    <property type="protein sequence ID" value="STZ68543.1"/>
    <property type="molecule type" value="Genomic_DNA"/>
</dbReference>
<name>A0A378U2Y9_NEIEL</name>
<evidence type="ECO:0000313" key="3">
    <source>
        <dbReference type="Proteomes" id="UP000254927"/>
    </source>
</evidence>
<dbReference type="InterPro" id="IPR001173">
    <property type="entry name" value="Glyco_trans_2-like"/>
</dbReference>
<proteinExistence type="predicted"/>
<dbReference type="InterPro" id="IPR029044">
    <property type="entry name" value="Nucleotide-diphossugar_trans"/>
</dbReference>
<dbReference type="InterPro" id="IPR050834">
    <property type="entry name" value="Glycosyltransf_2"/>
</dbReference>
<sequence length="343" mass="38056">MPLEDKNTAGFDIKLVTIRSRLKNYSKSPKPVQPPALVSPVYPVLSKLAPYRPINLQGRLKTKTAFQTASLTDFIMQPTLDVIIPCYNAANTLRAAAESALAQSVVQTVWLVDDASDDGTPDIMRELAAQYPQIRCEYLPSNGGAARARNWGALQSQADFTAFLDADDAYEVSALLPAYTALSRFTYLSLVRLKLRPVGFPNRYLTHPDFNRAWQQLEMTVGGNTVFRRNTLLACGGFPQDEIFRTFGGEDAALGIALTRSSVVGTLFGEQDAAVRHTYRPNIHAERLLELALFGISDQKITTKHFQQAEAVTERICRKLEELKLQIALEQNGIMPLLTSYAD</sequence>
<protein>
    <submittedName>
        <fullName evidence="2">Glycosyltransferase</fullName>
        <ecNumber evidence="2">2.4.1.212</ecNumber>
    </submittedName>
</protein>
<dbReference type="CDD" id="cd00761">
    <property type="entry name" value="Glyco_tranf_GTA_type"/>
    <property type="match status" value="1"/>
</dbReference>
<evidence type="ECO:0000259" key="1">
    <source>
        <dbReference type="Pfam" id="PF00535"/>
    </source>
</evidence>
<accession>A0A378U2Y9</accession>
<reference evidence="2 3" key="1">
    <citation type="submission" date="2018-06" db="EMBL/GenBank/DDBJ databases">
        <authorList>
            <consortium name="Pathogen Informatics"/>
            <person name="Doyle S."/>
        </authorList>
    </citation>
    <scope>NUCLEOTIDE SEQUENCE [LARGE SCALE GENOMIC DNA]</scope>
    <source>
        <strain evidence="2 3">NCTC10660</strain>
    </source>
</reference>
<dbReference type="Proteomes" id="UP000254927">
    <property type="component" value="Unassembled WGS sequence"/>
</dbReference>
<evidence type="ECO:0000313" key="2">
    <source>
        <dbReference type="EMBL" id="STZ68543.1"/>
    </source>
</evidence>
<dbReference type="Gene3D" id="3.90.550.10">
    <property type="entry name" value="Spore Coat Polysaccharide Biosynthesis Protein SpsA, Chain A"/>
    <property type="match status" value="1"/>
</dbReference>
<dbReference type="Pfam" id="PF00535">
    <property type="entry name" value="Glycos_transf_2"/>
    <property type="match status" value="1"/>
</dbReference>
<feature type="domain" description="Glycosyltransferase 2-like" evidence="1">
    <location>
        <begin position="82"/>
        <end position="198"/>
    </location>
</feature>
<organism evidence="2 3">
    <name type="scientific">Neisseria elongata</name>
    <dbReference type="NCBI Taxonomy" id="495"/>
    <lineage>
        <taxon>Bacteria</taxon>
        <taxon>Pseudomonadati</taxon>
        <taxon>Pseudomonadota</taxon>
        <taxon>Betaproteobacteria</taxon>
        <taxon>Neisseriales</taxon>
        <taxon>Neisseriaceae</taxon>
        <taxon>Neisseria</taxon>
    </lineage>
</organism>
<keyword evidence="2" id="KW-0808">Transferase</keyword>